<dbReference type="PANTHER" id="PTHR21432:SF20">
    <property type="entry name" value="ACETYL-COA HYDROLASE"/>
    <property type="match status" value="1"/>
</dbReference>
<evidence type="ECO:0000313" key="3">
    <source>
        <dbReference type="Proteomes" id="UP000573599"/>
    </source>
</evidence>
<dbReference type="InterPro" id="IPR046433">
    <property type="entry name" value="ActCoA_hydro"/>
</dbReference>
<dbReference type="EMBL" id="JACCAB010000001">
    <property type="protein sequence ID" value="NYG05657.1"/>
    <property type="molecule type" value="Genomic_DNA"/>
</dbReference>
<dbReference type="Pfam" id="PF13336">
    <property type="entry name" value="AcetylCoA_hyd_C"/>
    <property type="match status" value="1"/>
</dbReference>
<dbReference type="Proteomes" id="UP000573599">
    <property type="component" value="Unassembled WGS sequence"/>
</dbReference>
<dbReference type="Gene3D" id="3.40.1080.20">
    <property type="entry name" value="Acetyl-CoA hydrolase/transferase C-terminal domain"/>
    <property type="match status" value="1"/>
</dbReference>
<evidence type="ECO:0000313" key="2">
    <source>
        <dbReference type="EMBL" id="NYG05657.1"/>
    </source>
</evidence>
<dbReference type="PANTHER" id="PTHR21432">
    <property type="entry name" value="ACETYL-COA HYDROLASE-RELATED"/>
    <property type="match status" value="1"/>
</dbReference>
<dbReference type="InterPro" id="IPR038460">
    <property type="entry name" value="AcetylCoA_hyd_C_sf"/>
</dbReference>
<evidence type="ECO:0000259" key="1">
    <source>
        <dbReference type="Pfam" id="PF13336"/>
    </source>
</evidence>
<organism evidence="2 3">
    <name type="scientific">Pedococcus badiiscoriae</name>
    <dbReference type="NCBI Taxonomy" id="642776"/>
    <lineage>
        <taxon>Bacteria</taxon>
        <taxon>Bacillati</taxon>
        <taxon>Actinomycetota</taxon>
        <taxon>Actinomycetes</taxon>
        <taxon>Micrococcales</taxon>
        <taxon>Intrasporangiaceae</taxon>
        <taxon>Pedococcus</taxon>
    </lineage>
</organism>
<dbReference type="GO" id="GO:0008775">
    <property type="term" value="F:acetate CoA-transferase activity"/>
    <property type="evidence" value="ECO:0007669"/>
    <property type="project" value="InterPro"/>
</dbReference>
<dbReference type="RefSeq" id="WP_337794640.1">
    <property type="nucleotide sequence ID" value="NZ_JACCAB010000001.1"/>
</dbReference>
<sequence length="418" mass="44468">MTTPLRAVSTRLVRAVGQTAGPAPRVVVSGNAAVPWDLLTLVDTSLEQYRLFMLNAPAGIPTRAGIVHETPFVGPGMRRLTSLRYIPSRLSQVPHLFTTATPPDVVCLHTSAPSGSNVSLGVEVNILPAAIEAARARGALVLAQLNPAMPYTYGDAEIPLSSIDAALWVDQPLGDTPRTLQGHGPPQTGALAQLGRVVSDRVRDGSVLQLGIGRVPDAVLPGLLERRGLGIWSEMISDGVMTLDQTGALSTGRSIVASFVMGSAQLYKWADHNERLRLLRTETTNDPALIARNTAMVSINTALQVDLFGQANASRIAGRIHSGFGGQIDFIEGALHAEGGQALMALQSWHPTADTSTIIAMIDEPVTSFQHTAVITEQGVAEIWGNDEQAQARELIEQAAHPSVRAELWEEARALGLA</sequence>
<feature type="domain" description="Acetyl-CoA hydrolase/transferase C-terminal" evidence="1">
    <location>
        <begin position="262"/>
        <end position="412"/>
    </location>
</feature>
<dbReference type="SUPFAM" id="SSF100950">
    <property type="entry name" value="NagB/RpiA/CoA transferase-like"/>
    <property type="match status" value="2"/>
</dbReference>
<keyword evidence="3" id="KW-1185">Reference proteome</keyword>
<dbReference type="InterPro" id="IPR026888">
    <property type="entry name" value="AcetylCoA_hyd_C"/>
</dbReference>
<reference evidence="2 3" key="1">
    <citation type="submission" date="2020-07" db="EMBL/GenBank/DDBJ databases">
        <title>Sequencing the genomes of 1000 actinobacteria strains.</title>
        <authorList>
            <person name="Klenk H.-P."/>
        </authorList>
    </citation>
    <scope>NUCLEOTIDE SEQUENCE [LARGE SCALE GENOMIC DNA]</scope>
    <source>
        <strain evidence="2 3">DSM 23987</strain>
    </source>
</reference>
<dbReference type="GO" id="GO:0006083">
    <property type="term" value="P:acetate metabolic process"/>
    <property type="evidence" value="ECO:0007669"/>
    <property type="project" value="InterPro"/>
</dbReference>
<gene>
    <name evidence="2" type="ORF">BJ986_000144</name>
</gene>
<dbReference type="InterPro" id="IPR037171">
    <property type="entry name" value="NagB/RpiA_transferase-like"/>
</dbReference>
<name>A0A852W8X5_9MICO</name>
<accession>A0A852W8X5</accession>
<dbReference type="Gene3D" id="3.30.750.70">
    <property type="entry name" value="4-hydroxybutyrate coenzyme like domains"/>
    <property type="match status" value="1"/>
</dbReference>
<dbReference type="GO" id="GO:0016787">
    <property type="term" value="F:hydrolase activity"/>
    <property type="evidence" value="ECO:0007669"/>
    <property type="project" value="UniProtKB-KW"/>
</dbReference>
<proteinExistence type="predicted"/>
<keyword evidence="2" id="KW-0378">Hydrolase</keyword>
<dbReference type="AlphaFoldDB" id="A0A852W8X5"/>
<dbReference type="Gene3D" id="3.40.1080.10">
    <property type="entry name" value="Glutaconate Coenzyme A-transferase"/>
    <property type="match status" value="1"/>
</dbReference>
<protein>
    <submittedName>
        <fullName evidence="2">Acyl-CoA hydrolase</fullName>
    </submittedName>
</protein>
<comment type="caution">
    <text evidence="2">The sequence shown here is derived from an EMBL/GenBank/DDBJ whole genome shotgun (WGS) entry which is preliminary data.</text>
</comment>